<keyword evidence="9 10" id="KW-0807">Transducer</keyword>
<dbReference type="GO" id="GO:0043410">
    <property type="term" value="P:positive regulation of MAPK cascade"/>
    <property type="evidence" value="ECO:0007669"/>
    <property type="project" value="TreeGrafter"/>
</dbReference>
<evidence type="ECO:0000256" key="9">
    <source>
        <dbReference type="ARBA" id="ARBA00023224"/>
    </source>
</evidence>
<dbReference type="PROSITE" id="PS50262">
    <property type="entry name" value="G_PROTEIN_RECEP_F1_2"/>
    <property type="match status" value="1"/>
</dbReference>
<feature type="transmembrane region" description="Helical" evidence="12">
    <location>
        <begin position="531"/>
        <end position="552"/>
    </location>
</feature>
<keyword evidence="8 10" id="KW-0675">Receptor</keyword>
<dbReference type="GO" id="GO:0071880">
    <property type="term" value="P:adenylate cyclase-activating adrenergic receptor signaling pathway"/>
    <property type="evidence" value="ECO:0007669"/>
    <property type="project" value="TreeGrafter"/>
</dbReference>
<dbReference type="AlphaFoldDB" id="A0A9Q0M9L5"/>
<keyword evidence="3" id="KW-1003">Cell membrane</keyword>
<evidence type="ECO:0000256" key="11">
    <source>
        <dbReference type="SAM" id="MobiDB-lite"/>
    </source>
</evidence>
<dbReference type="PRINTS" id="PR00237">
    <property type="entry name" value="GPCRRHODOPSN"/>
</dbReference>
<comment type="similarity">
    <text evidence="2 10">Belongs to the G-protein coupled receptor 1 family.</text>
</comment>
<feature type="transmembrane region" description="Helical" evidence="12">
    <location>
        <begin position="740"/>
        <end position="758"/>
    </location>
</feature>
<comment type="caution">
    <text evidence="14">The sequence shown here is derived from an EMBL/GenBank/DDBJ whole genome shotgun (WGS) entry which is preliminary data.</text>
</comment>
<keyword evidence="7 12" id="KW-0472">Membrane</keyword>
<feature type="transmembrane region" description="Helical" evidence="12">
    <location>
        <begin position="778"/>
        <end position="797"/>
    </location>
</feature>
<protein>
    <recommendedName>
        <fullName evidence="13">G-protein coupled receptors family 1 profile domain-containing protein</fullName>
    </recommendedName>
</protein>
<accession>A0A9Q0M9L5</accession>
<dbReference type="Gene3D" id="1.20.1070.10">
    <property type="entry name" value="Rhodopsin 7-helix transmembrane proteins"/>
    <property type="match status" value="1"/>
</dbReference>
<evidence type="ECO:0000256" key="2">
    <source>
        <dbReference type="ARBA" id="ARBA00010663"/>
    </source>
</evidence>
<evidence type="ECO:0000256" key="1">
    <source>
        <dbReference type="ARBA" id="ARBA00004651"/>
    </source>
</evidence>
<evidence type="ECO:0000256" key="4">
    <source>
        <dbReference type="ARBA" id="ARBA00022692"/>
    </source>
</evidence>
<organism evidence="14 15">
    <name type="scientific">Blomia tropicalis</name>
    <name type="common">Mite</name>
    <dbReference type="NCBI Taxonomy" id="40697"/>
    <lineage>
        <taxon>Eukaryota</taxon>
        <taxon>Metazoa</taxon>
        <taxon>Ecdysozoa</taxon>
        <taxon>Arthropoda</taxon>
        <taxon>Chelicerata</taxon>
        <taxon>Arachnida</taxon>
        <taxon>Acari</taxon>
        <taxon>Acariformes</taxon>
        <taxon>Sarcoptiformes</taxon>
        <taxon>Astigmata</taxon>
        <taxon>Glycyphagoidea</taxon>
        <taxon>Echimyopodidae</taxon>
        <taxon>Blomia</taxon>
    </lineage>
</organism>
<feature type="compositionally biased region" description="Low complexity" evidence="11">
    <location>
        <begin position="148"/>
        <end position="163"/>
    </location>
</feature>
<feature type="region of interest" description="Disordered" evidence="11">
    <location>
        <begin position="148"/>
        <end position="171"/>
    </location>
</feature>
<evidence type="ECO:0000256" key="10">
    <source>
        <dbReference type="RuleBase" id="RU000688"/>
    </source>
</evidence>
<evidence type="ECO:0000256" key="5">
    <source>
        <dbReference type="ARBA" id="ARBA00022989"/>
    </source>
</evidence>
<gene>
    <name evidence="14" type="ORF">RDWZM_000441</name>
</gene>
<evidence type="ECO:0000256" key="7">
    <source>
        <dbReference type="ARBA" id="ARBA00023136"/>
    </source>
</evidence>
<dbReference type="Pfam" id="PF00001">
    <property type="entry name" value="7tm_1"/>
    <property type="match status" value="1"/>
</dbReference>
<reference evidence="14" key="1">
    <citation type="submission" date="2022-12" db="EMBL/GenBank/DDBJ databases">
        <title>Genome assemblies of Blomia tropicalis.</title>
        <authorList>
            <person name="Cui Y."/>
        </authorList>
    </citation>
    <scope>NUCLEOTIDE SEQUENCE</scope>
    <source>
        <tissue evidence="14">Adult mites</tissue>
    </source>
</reference>
<name>A0A9Q0M9L5_BLOTA</name>
<feature type="region of interest" description="Disordered" evidence="11">
    <location>
        <begin position="666"/>
        <end position="731"/>
    </location>
</feature>
<sequence length="852" mass="93114">MVTHNGNHASNQKQPETAKKRSKRRRQRQKESKILVQDGLIANKFMTTGIASSALFGTIDAFNKNRDDENQYHTKPYQGSSSSIAHSLTNTVRRISLNILNGSGVDSDSNSNQPHQYRSASAAAGSFHHPNYHDSELLNTTNDELMMNNSTNNDRSTNTNSSTATMDGTKSTSSIVTDQLIPFATTSTNTIDGSSLSSTTSDLILSNVDTFNSMVSSNNTSTSAQPSSSSSADMFIRLMRAAAASTAILGSVSDQSDPSQTGTSAAAVAVSSTSSVGNAVADQTNVSESSSYHNLFRLFQEHHTSNQYHHGHLSSVSSSNSNGTIPAAISALTSSQLVAASSYDNPPGSYYNSLMENQLTANITSTFTSTMSSAFDSTASTVLAASAAANSGIVASSSSYYSSELSSASSSSSSASYATMMMDEFASTATNGIVGSGAAGIGTFDGPLDWLDILFIVIKILVLGTIILSAIFGNLLVIISVLRHHRLRITTNYFIVSLALADILVALFAMTFNASVVISGRWLFDMWVCDFWNSCDVLFSTASIMHLSCISYDRYYAIIKPLDYPMKVTTKRVYFMIGCVWFSSALISYIPIFTGIYTTEDAMQSRVISPDTCEWVVNIPYALISSTVSFWLPCGFMLTAYYKIYQEALKQEKFIYKTQQMANVSNHHQHHPQAKKEPKKSSDQQHLNAPRHSSVSENNVIQIQSGGHRNSHAEDPESGSSTPTKRTISKMKREHKAAKTLGIIMGAFILCWLPFFIWYVTSTICGSNCNTPKVIVDLLFWVGYLNSAMNPIIYAYFNREFREAFKETLRNLICCCLGLRCLEQQRTDAISFSCTYRSTMDVGLVENKYVKD</sequence>
<evidence type="ECO:0000259" key="13">
    <source>
        <dbReference type="PROSITE" id="PS50262"/>
    </source>
</evidence>
<dbReference type="EMBL" id="JAPWDV010000001">
    <property type="protein sequence ID" value="KAJ6221896.1"/>
    <property type="molecule type" value="Genomic_DNA"/>
</dbReference>
<feature type="transmembrane region" description="Helical" evidence="12">
    <location>
        <begin position="453"/>
        <end position="482"/>
    </location>
</feature>
<feature type="transmembrane region" description="Helical" evidence="12">
    <location>
        <begin position="573"/>
        <end position="599"/>
    </location>
</feature>
<evidence type="ECO:0000313" key="14">
    <source>
        <dbReference type="EMBL" id="KAJ6221896.1"/>
    </source>
</evidence>
<dbReference type="PROSITE" id="PS00237">
    <property type="entry name" value="G_PROTEIN_RECEP_F1_1"/>
    <property type="match status" value="1"/>
</dbReference>
<dbReference type="Proteomes" id="UP001142055">
    <property type="component" value="Chromosome 1"/>
</dbReference>
<feature type="compositionally biased region" description="Basic and acidic residues" evidence="11">
    <location>
        <begin position="674"/>
        <end position="683"/>
    </location>
</feature>
<dbReference type="GO" id="GO:0004989">
    <property type="term" value="F:octopamine receptor activity"/>
    <property type="evidence" value="ECO:0007669"/>
    <property type="project" value="TreeGrafter"/>
</dbReference>
<feature type="compositionally biased region" description="Polar residues" evidence="11">
    <location>
        <begin position="1"/>
        <end position="15"/>
    </location>
</feature>
<dbReference type="SUPFAM" id="SSF81321">
    <property type="entry name" value="Family A G protein-coupled receptor-like"/>
    <property type="match status" value="1"/>
</dbReference>
<feature type="region of interest" description="Disordered" evidence="11">
    <location>
        <begin position="1"/>
        <end position="32"/>
    </location>
</feature>
<comment type="subcellular location">
    <subcellularLocation>
        <location evidence="1">Cell membrane</location>
        <topology evidence="1">Multi-pass membrane protein</topology>
    </subcellularLocation>
</comment>
<keyword evidence="6 10" id="KW-0297">G-protein coupled receptor</keyword>
<dbReference type="GO" id="GO:0005886">
    <property type="term" value="C:plasma membrane"/>
    <property type="evidence" value="ECO:0007669"/>
    <property type="project" value="UniProtKB-SubCell"/>
</dbReference>
<proteinExistence type="inferred from homology"/>
<evidence type="ECO:0000256" key="8">
    <source>
        <dbReference type="ARBA" id="ARBA00023170"/>
    </source>
</evidence>
<evidence type="ECO:0000313" key="15">
    <source>
        <dbReference type="Proteomes" id="UP001142055"/>
    </source>
</evidence>
<dbReference type="InterPro" id="IPR000276">
    <property type="entry name" value="GPCR_Rhodpsn"/>
</dbReference>
<feature type="transmembrane region" description="Helical" evidence="12">
    <location>
        <begin position="619"/>
        <end position="642"/>
    </location>
</feature>
<dbReference type="InterPro" id="IPR017452">
    <property type="entry name" value="GPCR_Rhodpsn_7TM"/>
</dbReference>
<evidence type="ECO:0000256" key="6">
    <source>
        <dbReference type="ARBA" id="ARBA00023040"/>
    </source>
</evidence>
<feature type="region of interest" description="Disordered" evidence="11">
    <location>
        <begin position="104"/>
        <end position="136"/>
    </location>
</feature>
<keyword evidence="15" id="KW-1185">Reference proteome</keyword>
<keyword evidence="5 12" id="KW-1133">Transmembrane helix</keyword>
<feature type="transmembrane region" description="Helical" evidence="12">
    <location>
        <begin position="494"/>
        <end position="519"/>
    </location>
</feature>
<dbReference type="SMART" id="SM01381">
    <property type="entry name" value="7TM_GPCR_Srsx"/>
    <property type="match status" value="1"/>
</dbReference>
<evidence type="ECO:0000256" key="12">
    <source>
        <dbReference type="SAM" id="Phobius"/>
    </source>
</evidence>
<feature type="domain" description="G-protein coupled receptors family 1 profile" evidence="13">
    <location>
        <begin position="473"/>
        <end position="794"/>
    </location>
</feature>
<feature type="compositionally biased region" description="Polar residues" evidence="11">
    <location>
        <begin position="684"/>
        <end position="708"/>
    </location>
</feature>
<keyword evidence="4 10" id="KW-0812">Transmembrane</keyword>
<dbReference type="PANTHER" id="PTHR24248">
    <property type="entry name" value="ADRENERGIC RECEPTOR-RELATED G-PROTEIN COUPLED RECEPTOR"/>
    <property type="match status" value="1"/>
</dbReference>
<dbReference type="PANTHER" id="PTHR24248:SF66">
    <property type="entry name" value="OCTOPAMINE RECEPTOR BETA-3R"/>
    <property type="match status" value="1"/>
</dbReference>
<evidence type="ECO:0000256" key="3">
    <source>
        <dbReference type="ARBA" id="ARBA00022475"/>
    </source>
</evidence>
<dbReference type="CDD" id="cd15066">
    <property type="entry name" value="7tmA_DmOct-betaAR-like"/>
    <property type="match status" value="1"/>
</dbReference>